<evidence type="ECO:0000256" key="8">
    <source>
        <dbReference type="ARBA" id="ARBA00022989"/>
    </source>
</evidence>
<dbReference type="PANTHER" id="PTHR10983:SF24">
    <property type="entry name" value="1-ACYLGLYCEROL-3-PHOSPHATE O-ACYLTRANSFERASE 3, ISOFORM E-RELATED"/>
    <property type="match status" value="1"/>
</dbReference>
<evidence type="ECO:0000256" key="15">
    <source>
        <dbReference type="SAM" id="Phobius"/>
    </source>
</evidence>
<feature type="transmembrane region" description="Helical" evidence="15">
    <location>
        <begin position="627"/>
        <end position="644"/>
    </location>
</feature>
<dbReference type="AlphaFoldDB" id="A0A8J2S7B7"/>
<dbReference type="GO" id="GO:0003841">
    <property type="term" value="F:1-acylglycerol-3-phosphate O-acyltransferase activity"/>
    <property type="evidence" value="ECO:0007669"/>
    <property type="project" value="TreeGrafter"/>
</dbReference>
<dbReference type="SMART" id="SM00184">
    <property type="entry name" value="RING"/>
    <property type="match status" value="1"/>
</dbReference>
<dbReference type="FunFam" id="3.50.30.30:FF:000026">
    <property type="entry name" value="E3 ubiquitin-protein ligase RNF13"/>
    <property type="match status" value="1"/>
</dbReference>
<accession>A0A8J2S7B7</accession>
<keyword evidence="5" id="KW-0732">Signal</keyword>
<dbReference type="EMBL" id="CAKKLH010000321">
    <property type="protein sequence ID" value="CAH0112037.1"/>
    <property type="molecule type" value="Genomic_DNA"/>
</dbReference>
<dbReference type="Gene3D" id="3.50.30.30">
    <property type="match status" value="1"/>
</dbReference>
<keyword evidence="11" id="KW-0012">Acyltransferase</keyword>
<evidence type="ECO:0000256" key="9">
    <source>
        <dbReference type="ARBA" id="ARBA00023136"/>
    </source>
</evidence>
<dbReference type="InterPro" id="IPR032098">
    <property type="entry name" value="Acyltransf_C"/>
</dbReference>
<evidence type="ECO:0000256" key="2">
    <source>
        <dbReference type="ARBA" id="ARBA00022679"/>
    </source>
</evidence>
<keyword evidence="8 15" id="KW-1133">Transmembrane helix</keyword>
<feature type="compositionally biased region" description="Polar residues" evidence="14">
    <location>
        <begin position="276"/>
        <end position="293"/>
    </location>
</feature>
<dbReference type="GO" id="GO:0008270">
    <property type="term" value="F:zinc ion binding"/>
    <property type="evidence" value="ECO:0007669"/>
    <property type="project" value="UniProtKB-KW"/>
</dbReference>
<protein>
    <recommendedName>
        <fullName evidence="16">RING-type domain-containing protein</fullName>
    </recommendedName>
</protein>
<feature type="transmembrane region" description="Helical" evidence="15">
    <location>
        <begin position="142"/>
        <end position="166"/>
    </location>
</feature>
<dbReference type="InterPro" id="IPR002123">
    <property type="entry name" value="Plipid/glycerol_acylTrfase"/>
</dbReference>
<gene>
    <name evidence="17" type="ORF">DGAL_LOCUS15744</name>
</gene>
<dbReference type="CDD" id="cd16796">
    <property type="entry name" value="RING-H2_RNF13"/>
    <property type="match status" value="1"/>
</dbReference>
<dbReference type="Pfam" id="PF13639">
    <property type="entry name" value="zf-RING_2"/>
    <property type="match status" value="1"/>
</dbReference>
<keyword evidence="4" id="KW-0479">Metal-binding</keyword>
<dbReference type="FunFam" id="3.30.40.10:FF:000429">
    <property type="entry name" value="E3 ubiquitin-protein ligase RNF13"/>
    <property type="match status" value="1"/>
</dbReference>
<evidence type="ECO:0000256" key="10">
    <source>
        <dbReference type="ARBA" id="ARBA00023180"/>
    </source>
</evidence>
<keyword evidence="3 15" id="KW-0812">Transmembrane</keyword>
<evidence type="ECO:0000256" key="5">
    <source>
        <dbReference type="ARBA" id="ARBA00022729"/>
    </source>
</evidence>
<evidence type="ECO:0000256" key="3">
    <source>
        <dbReference type="ARBA" id="ARBA00022692"/>
    </source>
</evidence>
<dbReference type="SMART" id="SM00563">
    <property type="entry name" value="PlsC"/>
    <property type="match status" value="1"/>
</dbReference>
<dbReference type="InterPro" id="IPR003137">
    <property type="entry name" value="PA_domain"/>
</dbReference>
<evidence type="ECO:0000313" key="18">
    <source>
        <dbReference type="Proteomes" id="UP000789390"/>
    </source>
</evidence>
<dbReference type="GO" id="GO:0005737">
    <property type="term" value="C:cytoplasm"/>
    <property type="evidence" value="ECO:0007669"/>
    <property type="project" value="UniProtKB-ARBA"/>
</dbReference>
<keyword evidence="9 15" id="KW-0472">Membrane</keyword>
<keyword evidence="2" id="KW-0808">Transferase</keyword>
<dbReference type="Pfam" id="PF16076">
    <property type="entry name" value="Acyltransf_C"/>
    <property type="match status" value="1"/>
</dbReference>
<evidence type="ECO:0000256" key="1">
    <source>
        <dbReference type="ARBA" id="ARBA00008655"/>
    </source>
</evidence>
<dbReference type="OrthoDB" id="189226at2759"/>
<evidence type="ECO:0000259" key="16">
    <source>
        <dbReference type="PROSITE" id="PS50089"/>
    </source>
</evidence>
<evidence type="ECO:0000256" key="7">
    <source>
        <dbReference type="ARBA" id="ARBA00022833"/>
    </source>
</evidence>
<dbReference type="Pfam" id="PF02225">
    <property type="entry name" value="PA"/>
    <property type="match status" value="1"/>
</dbReference>
<dbReference type="Gene3D" id="3.30.40.10">
    <property type="entry name" value="Zinc/RING finger domain, C3HC4 (zinc finger)"/>
    <property type="match status" value="1"/>
</dbReference>
<reference evidence="17" key="1">
    <citation type="submission" date="2021-11" db="EMBL/GenBank/DDBJ databases">
        <authorList>
            <person name="Schell T."/>
        </authorList>
    </citation>
    <scope>NUCLEOTIDE SEQUENCE</scope>
    <source>
        <strain evidence="17">M5</strain>
    </source>
</reference>
<name>A0A8J2S7B7_9CRUS</name>
<comment type="subcellular location">
    <subcellularLocation>
        <location evidence="12">Endomembrane system</location>
        <topology evidence="12">Single-pass type I membrane protein</topology>
    </subcellularLocation>
</comment>
<comment type="similarity">
    <text evidence="1">Belongs to the 1-acyl-sn-glycerol-3-phosphate acyltransferase family.</text>
</comment>
<keyword evidence="7" id="KW-0862">Zinc</keyword>
<keyword evidence="6 13" id="KW-0863">Zinc-finger</keyword>
<dbReference type="Proteomes" id="UP000789390">
    <property type="component" value="Unassembled WGS sequence"/>
</dbReference>
<organism evidence="17 18">
    <name type="scientific">Daphnia galeata</name>
    <dbReference type="NCBI Taxonomy" id="27404"/>
    <lineage>
        <taxon>Eukaryota</taxon>
        <taxon>Metazoa</taxon>
        <taxon>Ecdysozoa</taxon>
        <taxon>Arthropoda</taxon>
        <taxon>Crustacea</taxon>
        <taxon>Branchiopoda</taxon>
        <taxon>Diplostraca</taxon>
        <taxon>Cladocera</taxon>
        <taxon>Anomopoda</taxon>
        <taxon>Daphniidae</taxon>
        <taxon>Daphnia</taxon>
    </lineage>
</organism>
<evidence type="ECO:0000313" key="17">
    <source>
        <dbReference type="EMBL" id="CAH0112037.1"/>
    </source>
</evidence>
<dbReference type="GO" id="GO:0012505">
    <property type="term" value="C:endomembrane system"/>
    <property type="evidence" value="ECO:0007669"/>
    <property type="project" value="UniProtKB-SubCell"/>
</dbReference>
<dbReference type="PROSITE" id="PS50089">
    <property type="entry name" value="ZF_RING_2"/>
    <property type="match status" value="1"/>
</dbReference>
<dbReference type="SUPFAM" id="SSF57850">
    <property type="entry name" value="RING/U-box"/>
    <property type="match status" value="1"/>
</dbReference>
<evidence type="ECO:0000256" key="6">
    <source>
        <dbReference type="ARBA" id="ARBA00022771"/>
    </source>
</evidence>
<feature type="domain" description="RING-type" evidence="16">
    <location>
        <begin position="199"/>
        <end position="241"/>
    </location>
</feature>
<dbReference type="Pfam" id="PF01553">
    <property type="entry name" value="Acyltransferase"/>
    <property type="match status" value="1"/>
</dbReference>
<comment type="caution">
    <text evidence="17">The sequence shown here is derived from an EMBL/GenBank/DDBJ whole genome shotgun (WGS) entry which is preliminary data.</text>
</comment>
<dbReference type="CDD" id="cd07990">
    <property type="entry name" value="LPLAT_LCLAT1-like"/>
    <property type="match status" value="1"/>
</dbReference>
<evidence type="ECO:0000256" key="11">
    <source>
        <dbReference type="ARBA" id="ARBA00023315"/>
    </source>
</evidence>
<keyword evidence="10" id="KW-0325">Glycoprotein</keyword>
<dbReference type="InterPro" id="IPR001841">
    <property type="entry name" value="Znf_RING"/>
</dbReference>
<dbReference type="CDD" id="cd02123">
    <property type="entry name" value="PA_C_RZF_like"/>
    <property type="match status" value="1"/>
</dbReference>
<evidence type="ECO:0000256" key="4">
    <source>
        <dbReference type="ARBA" id="ARBA00022723"/>
    </source>
</evidence>
<evidence type="ECO:0000256" key="14">
    <source>
        <dbReference type="SAM" id="MobiDB-lite"/>
    </source>
</evidence>
<feature type="transmembrane region" description="Helical" evidence="15">
    <location>
        <begin position="650"/>
        <end position="673"/>
    </location>
</feature>
<dbReference type="SUPFAM" id="SSF69593">
    <property type="entry name" value="Glycerol-3-phosphate (1)-acyltransferase"/>
    <property type="match status" value="1"/>
</dbReference>
<evidence type="ECO:0000256" key="12">
    <source>
        <dbReference type="ARBA" id="ARBA00046288"/>
    </source>
</evidence>
<proteinExistence type="inferred from homology"/>
<evidence type="ECO:0000256" key="13">
    <source>
        <dbReference type="PROSITE-ProRule" id="PRU00175"/>
    </source>
</evidence>
<dbReference type="InterPro" id="IPR013083">
    <property type="entry name" value="Znf_RING/FYVE/PHD"/>
</dbReference>
<keyword evidence="18" id="KW-1185">Reference proteome</keyword>
<dbReference type="InterPro" id="IPR044744">
    <property type="entry name" value="ZNRF4/RNF13/RNF167_PA"/>
</dbReference>
<feature type="region of interest" description="Disordered" evidence="14">
    <location>
        <begin position="251"/>
        <end position="300"/>
    </location>
</feature>
<dbReference type="PANTHER" id="PTHR10983">
    <property type="entry name" value="1-ACYLGLYCEROL-3-PHOSPHATE ACYLTRANSFERASE-RELATED"/>
    <property type="match status" value="1"/>
</dbReference>
<sequence length="696" mass="78616">MSNSSHINAFPSLPANFGKVLPFDGLSGCVVVANPLHACTPIDPPPKNNNCSDKWFVLIRRFECNFVDKVRAAQNADYDAAIIYNVGSNLIEPMAGEDDDDVIIAAVFIGQDDGLKIQSFYQYYDGYMLLLTNELPFNINSYLLPFAIVVAICFAIMVVFMLVKCVKERRRSRRIRLPSSYLKTIPTNKFKKGDPYDTCAICLEDYVDGDKLRILPCSHAYHTKCIDPWLTRNRRVCPVCKRRVIARGENLTDSDSETEDETRPLLRPGSYGTSGGTFTDQTRNIGNRTNAVANTPVLDEEDNIDRGHSVLVSADSIVIENEEATVSGNDQDFGQVHEIDMSSDGELEHGRENLNADSTVYLTPEKVLLIIDWSGSAFSVYTDTETWSKLGKENALLILNHSNELDWLVAWVLGNQANILGNSKLFIKKAVEWIPIIGWAWKFAEIGFLERNWEKDKSTMDSFVKNLLEYPDPVWLLFFPEGTRFTKDKHNISMGFAAKKGLPHLNNLLIPRTRGFFAITQELKKNFEAVYSCTLCFNTKLGAYPSLLNVFLGRPVFGEVFLERIPFEDIPSEMNQSANWLLNNFEKKDKLMDAYEKNGVFPTSVAEEDAKYLNGPIRCHYRPRSSVPFLLFCLWTSFCLPLIFNSVKWLLGTGFTSLLAIIFIFGITASFIYKLIDITLISRGSSYGIDVPKKEN</sequence>